<dbReference type="EnsemblMetazoa" id="ASIC018551-RA">
    <property type="protein sequence ID" value="ASIC018551-PA"/>
    <property type="gene ID" value="ASIC018551"/>
</dbReference>
<evidence type="ECO:0000313" key="2">
    <source>
        <dbReference type="EnsemblMetazoa" id="ASIC018551-PA"/>
    </source>
</evidence>
<reference evidence="1 3" key="1">
    <citation type="journal article" date="2014" name="BMC Genomics">
        <title>Genome sequence of Anopheles sinensis provides insight into genetics basis of mosquito competence for malaria parasites.</title>
        <authorList>
            <person name="Zhou D."/>
            <person name="Zhang D."/>
            <person name="Ding G."/>
            <person name="Shi L."/>
            <person name="Hou Q."/>
            <person name="Ye Y."/>
            <person name="Xu Y."/>
            <person name="Zhou H."/>
            <person name="Xiong C."/>
            <person name="Li S."/>
            <person name="Yu J."/>
            <person name="Hong S."/>
            <person name="Yu X."/>
            <person name="Zou P."/>
            <person name="Chen C."/>
            <person name="Chang X."/>
            <person name="Wang W."/>
            <person name="Lv Y."/>
            <person name="Sun Y."/>
            <person name="Ma L."/>
            <person name="Shen B."/>
            <person name="Zhu C."/>
        </authorList>
    </citation>
    <scope>NUCLEOTIDE SEQUENCE [LARGE SCALE GENOMIC DNA]</scope>
</reference>
<protein>
    <submittedName>
        <fullName evidence="1 2">Uncharacterized protein</fullName>
    </submittedName>
</protein>
<dbReference type="EMBL" id="KE525348">
    <property type="protein sequence ID" value="KFB50309.1"/>
    <property type="molecule type" value="Genomic_DNA"/>
</dbReference>
<accession>A0A084WJB5</accession>
<evidence type="ECO:0000313" key="1">
    <source>
        <dbReference type="EMBL" id="KFB50309.1"/>
    </source>
</evidence>
<reference evidence="2" key="2">
    <citation type="submission" date="2020-05" db="UniProtKB">
        <authorList>
            <consortium name="EnsemblMetazoa"/>
        </authorList>
    </citation>
    <scope>IDENTIFICATION</scope>
</reference>
<organism evidence="1">
    <name type="scientific">Anopheles sinensis</name>
    <name type="common">Mosquito</name>
    <dbReference type="NCBI Taxonomy" id="74873"/>
    <lineage>
        <taxon>Eukaryota</taxon>
        <taxon>Metazoa</taxon>
        <taxon>Ecdysozoa</taxon>
        <taxon>Arthropoda</taxon>
        <taxon>Hexapoda</taxon>
        <taxon>Insecta</taxon>
        <taxon>Pterygota</taxon>
        <taxon>Neoptera</taxon>
        <taxon>Endopterygota</taxon>
        <taxon>Diptera</taxon>
        <taxon>Nematocera</taxon>
        <taxon>Culicoidea</taxon>
        <taxon>Culicidae</taxon>
        <taxon>Anophelinae</taxon>
        <taxon>Anopheles</taxon>
    </lineage>
</organism>
<name>A0A084WJB5_ANOSI</name>
<dbReference type="Proteomes" id="UP000030765">
    <property type="component" value="Unassembled WGS sequence"/>
</dbReference>
<keyword evidence="3" id="KW-1185">Reference proteome</keyword>
<sequence length="84" mass="9809">MVALALWEMKNIPRGRRTRAEYETHRKEVPKANKLSIQLQVGHRFYDLRLGTKSTVLDTGDPIAEDSPGYDQREHTGFFVDFFR</sequence>
<evidence type="ECO:0000313" key="3">
    <source>
        <dbReference type="Proteomes" id="UP000030765"/>
    </source>
</evidence>
<dbReference type="VEuPathDB" id="VectorBase:ASIC018551"/>
<dbReference type="AlphaFoldDB" id="A0A084WJB5"/>
<proteinExistence type="predicted"/>
<gene>
    <name evidence="1" type="ORF">ZHAS_00018551</name>
</gene>
<dbReference type="EMBL" id="ATLV01024007">
    <property type="status" value="NOT_ANNOTATED_CDS"/>
    <property type="molecule type" value="Genomic_DNA"/>
</dbReference>